<name>A0A0E9X0W0_ANGAN</name>
<proteinExistence type="predicted"/>
<protein>
    <submittedName>
        <fullName evidence="1">Uncharacterized protein</fullName>
    </submittedName>
</protein>
<dbReference type="AlphaFoldDB" id="A0A0E9X0W0"/>
<organism evidence="1">
    <name type="scientific">Anguilla anguilla</name>
    <name type="common">European freshwater eel</name>
    <name type="synonym">Muraena anguilla</name>
    <dbReference type="NCBI Taxonomy" id="7936"/>
    <lineage>
        <taxon>Eukaryota</taxon>
        <taxon>Metazoa</taxon>
        <taxon>Chordata</taxon>
        <taxon>Craniata</taxon>
        <taxon>Vertebrata</taxon>
        <taxon>Euteleostomi</taxon>
        <taxon>Actinopterygii</taxon>
        <taxon>Neopterygii</taxon>
        <taxon>Teleostei</taxon>
        <taxon>Anguilliformes</taxon>
        <taxon>Anguillidae</taxon>
        <taxon>Anguilla</taxon>
    </lineage>
</organism>
<reference evidence="1" key="1">
    <citation type="submission" date="2014-11" db="EMBL/GenBank/DDBJ databases">
        <authorList>
            <person name="Amaro Gonzalez C."/>
        </authorList>
    </citation>
    <scope>NUCLEOTIDE SEQUENCE</scope>
</reference>
<sequence length="42" mass="4876">MHLQPNAYTFSSICHSGMLTFNSEANPCLFICNYHIFYSKIM</sequence>
<reference evidence="1" key="2">
    <citation type="journal article" date="2015" name="Fish Shellfish Immunol.">
        <title>Early steps in the European eel (Anguilla anguilla)-Vibrio vulnificus interaction in the gills: Role of the RtxA13 toxin.</title>
        <authorList>
            <person name="Callol A."/>
            <person name="Pajuelo D."/>
            <person name="Ebbesson L."/>
            <person name="Teles M."/>
            <person name="MacKenzie S."/>
            <person name="Amaro C."/>
        </authorList>
    </citation>
    <scope>NUCLEOTIDE SEQUENCE</scope>
</reference>
<dbReference type="EMBL" id="GBXM01013047">
    <property type="protein sequence ID" value="JAH95530.1"/>
    <property type="molecule type" value="Transcribed_RNA"/>
</dbReference>
<evidence type="ECO:0000313" key="1">
    <source>
        <dbReference type="EMBL" id="JAH95530.1"/>
    </source>
</evidence>
<accession>A0A0E9X0W0</accession>